<evidence type="ECO:0000313" key="3">
    <source>
        <dbReference type="Proteomes" id="UP001184150"/>
    </source>
</evidence>
<comment type="caution">
    <text evidence="2">The sequence shown here is derived from an EMBL/GenBank/DDBJ whole genome shotgun (WGS) entry which is preliminary data.</text>
</comment>
<feature type="chain" id="PRO_5046550057" evidence="1">
    <location>
        <begin position="31"/>
        <end position="178"/>
    </location>
</feature>
<dbReference type="PANTHER" id="PTHR37315:SF1">
    <property type="entry name" value="UPF0311 PROTEIN BLR7842"/>
    <property type="match status" value="1"/>
</dbReference>
<accession>A0ABU1MLE3</accession>
<organism evidence="2 3">
    <name type="scientific">Novosphingobium capsulatum</name>
    <dbReference type="NCBI Taxonomy" id="13688"/>
    <lineage>
        <taxon>Bacteria</taxon>
        <taxon>Pseudomonadati</taxon>
        <taxon>Pseudomonadota</taxon>
        <taxon>Alphaproteobacteria</taxon>
        <taxon>Sphingomonadales</taxon>
        <taxon>Sphingomonadaceae</taxon>
        <taxon>Novosphingobium</taxon>
    </lineage>
</organism>
<dbReference type="Gene3D" id="2.40.160.20">
    <property type="match status" value="1"/>
</dbReference>
<reference evidence="2 3" key="1">
    <citation type="submission" date="2023-07" db="EMBL/GenBank/DDBJ databases">
        <title>Sorghum-associated microbial communities from plants grown in Nebraska, USA.</title>
        <authorList>
            <person name="Schachtman D."/>
        </authorList>
    </citation>
    <scope>NUCLEOTIDE SEQUENCE [LARGE SCALE GENOMIC DNA]</scope>
    <source>
        <strain evidence="2 3">DS1027</strain>
    </source>
</reference>
<dbReference type="EMBL" id="JAVDRD010000004">
    <property type="protein sequence ID" value="MDR6511148.1"/>
    <property type="molecule type" value="Genomic_DNA"/>
</dbReference>
<keyword evidence="1" id="KW-0732">Signal</keyword>
<dbReference type="Pfam" id="PF11578">
    <property type="entry name" value="DUF3237"/>
    <property type="match status" value="1"/>
</dbReference>
<keyword evidence="3" id="KW-1185">Reference proteome</keyword>
<dbReference type="Proteomes" id="UP001184150">
    <property type="component" value="Unassembled WGS sequence"/>
</dbReference>
<gene>
    <name evidence="2" type="ORF">J2792_002020</name>
</gene>
<name>A0ABU1MLE3_9SPHN</name>
<protein>
    <submittedName>
        <fullName evidence="2">Uncharacterized protein</fullName>
    </submittedName>
</protein>
<evidence type="ECO:0000256" key="1">
    <source>
        <dbReference type="SAM" id="SignalP"/>
    </source>
</evidence>
<sequence>MFATLLPRLAAPALALLAAPVAALPAVAHADAPMAPPPVLEPAFRAHVLLGESLDVGQTPRGGRSLVRITGGTVDGPMLHGVVLPGGWDWQLHGAGGCIELHADYMLKAADGAVINVVNHAKACPGPHGEKPQMVGMPMFEAPLGPQGWLNSGAYVATVTGGNDPAHPAVDIAVYKVR</sequence>
<dbReference type="InterPro" id="IPR020915">
    <property type="entry name" value="UPF0311"/>
</dbReference>
<proteinExistence type="predicted"/>
<evidence type="ECO:0000313" key="2">
    <source>
        <dbReference type="EMBL" id="MDR6511148.1"/>
    </source>
</evidence>
<dbReference type="PANTHER" id="PTHR37315">
    <property type="entry name" value="UPF0311 PROTEIN BLR7842"/>
    <property type="match status" value="1"/>
</dbReference>
<feature type="signal peptide" evidence="1">
    <location>
        <begin position="1"/>
        <end position="30"/>
    </location>
</feature>
<dbReference type="RefSeq" id="WP_171793040.1">
    <property type="nucleotide sequence ID" value="NZ_JAVDRD010000004.1"/>
</dbReference>